<keyword evidence="3" id="KW-0378">Hydrolase</keyword>
<dbReference type="GO" id="GO:0005737">
    <property type="term" value="C:cytoplasm"/>
    <property type="evidence" value="ECO:0007669"/>
    <property type="project" value="InterPro"/>
</dbReference>
<dbReference type="SUPFAM" id="SSF53474">
    <property type="entry name" value="alpha/beta-Hydrolases"/>
    <property type="match status" value="1"/>
</dbReference>
<dbReference type="InterPro" id="IPR000073">
    <property type="entry name" value="AB_hydrolase_1"/>
</dbReference>
<evidence type="ECO:0000313" key="4">
    <source>
        <dbReference type="Proteomes" id="UP001139409"/>
    </source>
</evidence>
<dbReference type="InterPro" id="IPR005944">
    <property type="entry name" value="Pro_iminopeptidase"/>
</dbReference>
<dbReference type="PANTHER" id="PTHR43722:SF1">
    <property type="entry name" value="PROLINE IMINOPEPTIDASE"/>
    <property type="match status" value="1"/>
</dbReference>
<dbReference type="PROSITE" id="PS51257">
    <property type="entry name" value="PROKAR_LIPOPROTEIN"/>
    <property type="match status" value="1"/>
</dbReference>
<dbReference type="Proteomes" id="UP001139409">
    <property type="component" value="Unassembled WGS sequence"/>
</dbReference>
<reference evidence="3" key="1">
    <citation type="submission" date="2021-09" db="EMBL/GenBank/DDBJ databases">
        <title>Fulvivirga sp. isolated from coastal sediment.</title>
        <authorList>
            <person name="Yu H."/>
        </authorList>
    </citation>
    <scope>NUCLEOTIDE SEQUENCE</scope>
    <source>
        <strain evidence="3">1062</strain>
    </source>
</reference>
<dbReference type="GO" id="GO:0004177">
    <property type="term" value="F:aminopeptidase activity"/>
    <property type="evidence" value="ECO:0007669"/>
    <property type="project" value="UniProtKB-EC"/>
</dbReference>
<comment type="caution">
    <text evidence="3">The sequence shown here is derived from an EMBL/GenBank/DDBJ whole genome shotgun (WGS) entry which is preliminary data.</text>
</comment>
<gene>
    <name evidence="3" type="ORF">LDX50_06275</name>
</gene>
<sequence length="473" mass="53049">MNLILLRLIILLLPVSLLACKSSGDYKIIDCFGLENDPSTLCGTIEVPIHYSTPDAGKTSIAYVVLESSSGKSSNPPLVFLQGGPGGSSIALYEVWKNSPLRNDRDIILVDQRGTGFSQPYCEWMGAKFYEVMAADLEISDESESILNEMEDCSGEMQSSGADKGMYSTLNSVRDLELVRKHLGYEEWNLYGASYGSKLALTYMREYPESINAAVLQGIFPPEVNMYEHLVTNFSNSLKTIMTACEKDPSCHSRYPDFRTGYFSLLSSMRETPITLKENFVLNAQDFIFITHLLLYQRTTAGRIPAMVAELNTAEQPSLGFELSLLRSLLSSLNAPVYWSIMAYEELPFNGSEDFLTDLRRNESLYPGHALFSSDPEVLNAWHSFRADEIENQPVHSIIPVLVLNGEFDPITPTSNALPMMEDLPNAQLFELKGEGHSVFNSCFFQLTRDFLNQPLAEIMNNCNEQINPFNWK</sequence>
<dbReference type="AlphaFoldDB" id="A0A9X1KW81"/>
<accession>A0A9X1KW81</accession>
<dbReference type="RefSeq" id="WP_225697557.1">
    <property type="nucleotide sequence ID" value="NZ_JAIXNE010000001.1"/>
</dbReference>
<dbReference type="InterPro" id="IPR029058">
    <property type="entry name" value="AB_hydrolase_fold"/>
</dbReference>
<proteinExistence type="predicted"/>
<feature type="domain" description="AB hydrolase-1" evidence="2">
    <location>
        <begin position="76"/>
        <end position="440"/>
    </location>
</feature>
<evidence type="ECO:0000259" key="2">
    <source>
        <dbReference type="Pfam" id="PF00561"/>
    </source>
</evidence>
<dbReference type="Pfam" id="PF00561">
    <property type="entry name" value="Abhydrolase_1"/>
    <property type="match status" value="1"/>
</dbReference>
<protein>
    <recommendedName>
        <fullName evidence="1">Proline iminopeptidase</fullName>
    </recommendedName>
</protein>
<evidence type="ECO:0000256" key="1">
    <source>
        <dbReference type="ARBA" id="ARBA00021843"/>
    </source>
</evidence>
<organism evidence="3 4">
    <name type="scientific">Fulvivirga sedimenti</name>
    <dbReference type="NCBI Taxonomy" id="2879465"/>
    <lineage>
        <taxon>Bacteria</taxon>
        <taxon>Pseudomonadati</taxon>
        <taxon>Bacteroidota</taxon>
        <taxon>Cytophagia</taxon>
        <taxon>Cytophagales</taxon>
        <taxon>Fulvivirgaceae</taxon>
        <taxon>Fulvivirga</taxon>
    </lineage>
</organism>
<dbReference type="EMBL" id="JAIXNE010000001">
    <property type="protein sequence ID" value="MCA6074465.1"/>
    <property type="molecule type" value="Genomic_DNA"/>
</dbReference>
<keyword evidence="4" id="KW-1185">Reference proteome</keyword>
<dbReference type="PANTHER" id="PTHR43722">
    <property type="entry name" value="PROLINE IMINOPEPTIDASE"/>
    <property type="match status" value="1"/>
</dbReference>
<evidence type="ECO:0000313" key="3">
    <source>
        <dbReference type="EMBL" id="MCA6074465.1"/>
    </source>
</evidence>
<dbReference type="GO" id="GO:0006508">
    <property type="term" value="P:proteolysis"/>
    <property type="evidence" value="ECO:0007669"/>
    <property type="project" value="InterPro"/>
</dbReference>
<name>A0A9X1KW81_9BACT</name>
<dbReference type="Gene3D" id="3.40.50.1820">
    <property type="entry name" value="alpha/beta hydrolase"/>
    <property type="match status" value="1"/>
</dbReference>